<keyword evidence="2" id="KW-0812">Transmembrane</keyword>
<feature type="region of interest" description="Disordered" evidence="1">
    <location>
        <begin position="69"/>
        <end position="103"/>
    </location>
</feature>
<feature type="transmembrane region" description="Helical" evidence="2">
    <location>
        <begin position="12"/>
        <end position="30"/>
    </location>
</feature>
<feature type="compositionally biased region" description="Polar residues" evidence="1">
    <location>
        <begin position="75"/>
        <end position="84"/>
    </location>
</feature>
<evidence type="ECO:0000313" key="4">
    <source>
        <dbReference type="Proteomes" id="UP000615446"/>
    </source>
</evidence>
<gene>
    <name evidence="3" type="ORF">RCL2_002805300</name>
</gene>
<accession>A0A8H3MEX7</accession>
<name>A0A8H3MEX7_9GLOM</name>
<keyword evidence="2" id="KW-0472">Membrane</keyword>
<evidence type="ECO:0000313" key="3">
    <source>
        <dbReference type="EMBL" id="GET01655.1"/>
    </source>
</evidence>
<evidence type="ECO:0000256" key="2">
    <source>
        <dbReference type="SAM" id="Phobius"/>
    </source>
</evidence>
<protein>
    <submittedName>
        <fullName evidence="3">Uncharacterized protein</fullName>
    </submittedName>
</protein>
<dbReference type="EMBL" id="BLAL01000300">
    <property type="protein sequence ID" value="GET01655.1"/>
    <property type="molecule type" value="Genomic_DNA"/>
</dbReference>
<sequence>MAVQLNLTYRTILLMLHIGLKISIIVNLAIKKVVQSELFKKLSFQEEDLKPQQVKPIVLNEPEIEKIEIIEDQSKTPQSTPSQENAKNPKKKKIGNPKSKKSN</sequence>
<dbReference type="AlphaFoldDB" id="A0A8H3MEX7"/>
<feature type="compositionally biased region" description="Basic residues" evidence="1">
    <location>
        <begin position="88"/>
        <end position="103"/>
    </location>
</feature>
<keyword evidence="2" id="KW-1133">Transmembrane helix</keyword>
<proteinExistence type="predicted"/>
<dbReference type="Proteomes" id="UP000615446">
    <property type="component" value="Unassembled WGS sequence"/>
</dbReference>
<reference evidence="3" key="1">
    <citation type="submission" date="2019-10" db="EMBL/GenBank/DDBJ databases">
        <title>Conservation and host-specific expression of non-tandemly repeated heterogenous ribosome RNA gene in arbuscular mycorrhizal fungi.</title>
        <authorList>
            <person name="Maeda T."/>
            <person name="Kobayashi Y."/>
            <person name="Nakagawa T."/>
            <person name="Ezawa T."/>
            <person name="Yamaguchi K."/>
            <person name="Bino T."/>
            <person name="Nishimoto Y."/>
            <person name="Shigenobu S."/>
            <person name="Kawaguchi M."/>
        </authorList>
    </citation>
    <scope>NUCLEOTIDE SEQUENCE</scope>
    <source>
        <strain evidence="3">HR1</strain>
    </source>
</reference>
<comment type="caution">
    <text evidence="3">The sequence shown here is derived from an EMBL/GenBank/DDBJ whole genome shotgun (WGS) entry which is preliminary data.</text>
</comment>
<organism evidence="3 4">
    <name type="scientific">Rhizophagus clarus</name>
    <dbReference type="NCBI Taxonomy" id="94130"/>
    <lineage>
        <taxon>Eukaryota</taxon>
        <taxon>Fungi</taxon>
        <taxon>Fungi incertae sedis</taxon>
        <taxon>Mucoromycota</taxon>
        <taxon>Glomeromycotina</taxon>
        <taxon>Glomeromycetes</taxon>
        <taxon>Glomerales</taxon>
        <taxon>Glomeraceae</taxon>
        <taxon>Rhizophagus</taxon>
    </lineage>
</organism>
<evidence type="ECO:0000256" key="1">
    <source>
        <dbReference type="SAM" id="MobiDB-lite"/>
    </source>
</evidence>